<evidence type="ECO:0000313" key="6">
    <source>
        <dbReference type="Proteomes" id="UP000709959"/>
    </source>
</evidence>
<keyword evidence="1" id="KW-0813">Transport</keyword>
<feature type="domain" description="ABC transporter" evidence="4">
    <location>
        <begin position="2"/>
        <end position="224"/>
    </location>
</feature>
<dbReference type="PROSITE" id="PS00211">
    <property type="entry name" value="ABC_TRANSPORTER_1"/>
    <property type="match status" value="1"/>
</dbReference>
<evidence type="ECO:0000256" key="2">
    <source>
        <dbReference type="ARBA" id="ARBA00022741"/>
    </source>
</evidence>
<dbReference type="PROSITE" id="PS50893">
    <property type="entry name" value="ABC_TRANSPORTER_2"/>
    <property type="match status" value="1"/>
</dbReference>
<dbReference type="InterPro" id="IPR015854">
    <property type="entry name" value="ABC_transpr_LolD-like"/>
</dbReference>
<dbReference type="GO" id="GO:0022857">
    <property type="term" value="F:transmembrane transporter activity"/>
    <property type="evidence" value="ECO:0007669"/>
    <property type="project" value="TreeGrafter"/>
</dbReference>
<protein>
    <submittedName>
        <fullName evidence="5">ABC transporter ATP-binding protein</fullName>
    </submittedName>
</protein>
<dbReference type="InterPro" id="IPR017911">
    <property type="entry name" value="MacB-like_ATP-bd"/>
</dbReference>
<name>A0A936F1W7_9BACT</name>
<dbReference type="InterPro" id="IPR003439">
    <property type="entry name" value="ABC_transporter-like_ATP-bd"/>
</dbReference>
<keyword evidence="2" id="KW-0547">Nucleotide-binding</keyword>
<dbReference type="Gene3D" id="3.40.50.300">
    <property type="entry name" value="P-loop containing nucleotide triphosphate hydrolases"/>
    <property type="match status" value="1"/>
</dbReference>
<sequence>MLQLDRITRAYELGGERAGVFGVSLTVPRGCLAVLAGPSGSGKTTLLQLAGLLDAPDEGEVRLDGEAVSSLSEKARCDLRLRRLGFVFQAFNLVPVLSALENVMLPLQLRGVPEAEARLRAEAALDRVGLSDRAHHRPGQLSGGQQQRAAIARALAPDPLLVLADEPTASLDHAHGGPLMDLMAELAAERGVTFLVASHDPSVIARANIVFRLMDGKLIGEERP</sequence>
<dbReference type="SUPFAM" id="SSF52540">
    <property type="entry name" value="P-loop containing nucleoside triphosphate hydrolases"/>
    <property type="match status" value="1"/>
</dbReference>
<accession>A0A936F1W7</accession>
<keyword evidence="3 5" id="KW-0067">ATP-binding</keyword>
<dbReference type="InterPro" id="IPR017871">
    <property type="entry name" value="ABC_transporter-like_CS"/>
</dbReference>
<evidence type="ECO:0000256" key="1">
    <source>
        <dbReference type="ARBA" id="ARBA00022448"/>
    </source>
</evidence>
<dbReference type="GO" id="GO:0005886">
    <property type="term" value="C:plasma membrane"/>
    <property type="evidence" value="ECO:0007669"/>
    <property type="project" value="TreeGrafter"/>
</dbReference>
<reference evidence="5 6" key="1">
    <citation type="submission" date="2020-10" db="EMBL/GenBank/DDBJ databases">
        <title>Connecting structure to function with the recovery of over 1000 high-quality activated sludge metagenome-assembled genomes encoding full-length rRNA genes using long-read sequencing.</title>
        <authorList>
            <person name="Singleton C.M."/>
            <person name="Petriglieri F."/>
            <person name="Kristensen J.M."/>
            <person name="Kirkegaard R.H."/>
            <person name="Michaelsen T.Y."/>
            <person name="Andersen M.H."/>
            <person name="Karst S.M."/>
            <person name="Dueholm M.S."/>
            <person name="Nielsen P.H."/>
            <person name="Albertsen M."/>
        </authorList>
    </citation>
    <scope>NUCLEOTIDE SEQUENCE [LARGE SCALE GENOMIC DNA]</scope>
    <source>
        <strain evidence="5">OdNE_18-Q3-R46-58_MAXAC.008</strain>
    </source>
</reference>
<dbReference type="AlphaFoldDB" id="A0A936F1W7"/>
<dbReference type="GO" id="GO:0016887">
    <property type="term" value="F:ATP hydrolysis activity"/>
    <property type="evidence" value="ECO:0007669"/>
    <property type="project" value="InterPro"/>
</dbReference>
<dbReference type="GO" id="GO:0005524">
    <property type="term" value="F:ATP binding"/>
    <property type="evidence" value="ECO:0007669"/>
    <property type="project" value="UniProtKB-KW"/>
</dbReference>
<organism evidence="5 6">
    <name type="scientific">Candidatus Geothrix odensensis</name>
    <dbReference type="NCBI Taxonomy" id="2954440"/>
    <lineage>
        <taxon>Bacteria</taxon>
        <taxon>Pseudomonadati</taxon>
        <taxon>Acidobacteriota</taxon>
        <taxon>Holophagae</taxon>
        <taxon>Holophagales</taxon>
        <taxon>Holophagaceae</taxon>
        <taxon>Geothrix</taxon>
    </lineage>
</organism>
<dbReference type="EMBL" id="JADKCH010000006">
    <property type="protein sequence ID" value="MBK8572624.1"/>
    <property type="molecule type" value="Genomic_DNA"/>
</dbReference>
<dbReference type="PANTHER" id="PTHR24220:SF659">
    <property type="entry name" value="TRANSPORTER, PUTATIVE-RELATED"/>
    <property type="match status" value="1"/>
</dbReference>
<evidence type="ECO:0000313" key="5">
    <source>
        <dbReference type="EMBL" id="MBK8572624.1"/>
    </source>
</evidence>
<dbReference type="InterPro" id="IPR003593">
    <property type="entry name" value="AAA+_ATPase"/>
</dbReference>
<evidence type="ECO:0000259" key="4">
    <source>
        <dbReference type="PROSITE" id="PS50893"/>
    </source>
</evidence>
<dbReference type="Pfam" id="PF00005">
    <property type="entry name" value="ABC_tran"/>
    <property type="match status" value="1"/>
</dbReference>
<dbReference type="Proteomes" id="UP000709959">
    <property type="component" value="Unassembled WGS sequence"/>
</dbReference>
<proteinExistence type="predicted"/>
<dbReference type="InterPro" id="IPR027417">
    <property type="entry name" value="P-loop_NTPase"/>
</dbReference>
<gene>
    <name evidence="5" type="ORF">IPN91_08255</name>
</gene>
<evidence type="ECO:0000256" key="3">
    <source>
        <dbReference type="ARBA" id="ARBA00022840"/>
    </source>
</evidence>
<dbReference type="CDD" id="cd03255">
    <property type="entry name" value="ABC_MJ0796_LolCDE_FtsE"/>
    <property type="match status" value="1"/>
</dbReference>
<comment type="caution">
    <text evidence="5">The sequence shown here is derived from an EMBL/GenBank/DDBJ whole genome shotgun (WGS) entry which is preliminary data.</text>
</comment>
<dbReference type="PANTHER" id="PTHR24220">
    <property type="entry name" value="IMPORT ATP-BINDING PROTEIN"/>
    <property type="match status" value="1"/>
</dbReference>
<dbReference type="SMART" id="SM00382">
    <property type="entry name" value="AAA"/>
    <property type="match status" value="1"/>
</dbReference>